<evidence type="ECO:0000313" key="4">
    <source>
        <dbReference type="Proteomes" id="UP000192257"/>
    </source>
</evidence>
<dbReference type="Proteomes" id="UP000192257">
    <property type="component" value="Unassembled WGS sequence"/>
</dbReference>
<reference evidence="3 4" key="1">
    <citation type="submission" date="2017-03" db="EMBL/GenBank/DDBJ databases">
        <title>An alternative strategy for trypanosome survival in the mammalian bloodstream revealed through genome and transcriptome analysis of the ubiquitous bovine parasite Trypanosoma (Megatrypanum) theileri.</title>
        <authorList>
            <person name="Kelly S."/>
            <person name="Ivens A."/>
            <person name="Mott A."/>
            <person name="O'Neill E."/>
            <person name="Emms D."/>
            <person name="Macleod O."/>
            <person name="Voorheis P."/>
            <person name="Matthews J."/>
            <person name="Matthews K."/>
            <person name="Carrington M."/>
        </authorList>
    </citation>
    <scope>NUCLEOTIDE SEQUENCE [LARGE SCALE GENOMIC DNA]</scope>
    <source>
        <strain evidence="3">Edinburgh</strain>
    </source>
</reference>
<sequence>MTTMFIQLRRVVCLLVLLQCCVCVAYAESASGAGRETTTSELTQVDVDQLSKTVAKAYEYIALISAFLFVLKENKGLCEEKTRRAEAVAENITAIVKEINESKIGNLQWKPKEEWIEEKKKKMQQNMEVISEVKVALAELSQLEKSYKSELEGVYVDKEELAKAGDRLSEEQSSEKPERMELAQNISKIMEMLTVLEKRINAPDGDLQPFATAALSLNNASEAVEALKRSLGEDAERVIVSKGIENKELKRIAEEKRVVATKKLKEAKAKELQRLSEGGTVEDQREGSGVEQPSGETEERRVVGENVRETQEERDRKDSKEEQANGINHTKEERDVDGVTEKNENGKEKETEESQKEKVTENTKEEKAKKPQVEVAQRIKERQEEKVEEESKKPRVDVVRAIKAIQGADGSLSPALVHGPLLLILLCVLGCTLVC</sequence>
<comment type="caution">
    <text evidence="3">The sequence shown here is derived from an EMBL/GenBank/DDBJ whole genome shotgun (WGS) entry which is preliminary data.</text>
</comment>
<feature type="signal peptide" evidence="2">
    <location>
        <begin position="1"/>
        <end position="27"/>
    </location>
</feature>
<evidence type="ECO:0000256" key="2">
    <source>
        <dbReference type="SAM" id="SignalP"/>
    </source>
</evidence>
<dbReference type="VEuPathDB" id="TriTrypDB:TM35_001181040"/>
<name>A0A1X0NDN7_9TRYP</name>
<feature type="chain" id="PRO_5010854691" evidence="2">
    <location>
        <begin position="28"/>
        <end position="435"/>
    </location>
</feature>
<dbReference type="GeneID" id="39991561"/>
<gene>
    <name evidence="3" type="ORF">TM35_001181040</name>
</gene>
<accession>A0A1X0NDN7</accession>
<dbReference type="AlphaFoldDB" id="A0A1X0NDN7"/>
<proteinExistence type="predicted"/>
<keyword evidence="4" id="KW-1185">Reference proteome</keyword>
<feature type="compositionally biased region" description="Basic and acidic residues" evidence="1">
    <location>
        <begin position="297"/>
        <end position="375"/>
    </location>
</feature>
<evidence type="ECO:0000313" key="3">
    <source>
        <dbReference type="EMBL" id="ORC81416.1"/>
    </source>
</evidence>
<organism evidence="3 4">
    <name type="scientific">Trypanosoma theileri</name>
    <dbReference type="NCBI Taxonomy" id="67003"/>
    <lineage>
        <taxon>Eukaryota</taxon>
        <taxon>Discoba</taxon>
        <taxon>Euglenozoa</taxon>
        <taxon>Kinetoplastea</taxon>
        <taxon>Metakinetoplastina</taxon>
        <taxon>Trypanosomatida</taxon>
        <taxon>Trypanosomatidae</taxon>
        <taxon>Trypanosoma</taxon>
    </lineage>
</organism>
<feature type="region of interest" description="Disordered" evidence="1">
    <location>
        <begin position="270"/>
        <end position="375"/>
    </location>
</feature>
<evidence type="ECO:0000256" key="1">
    <source>
        <dbReference type="SAM" id="MobiDB-lite"/>
    </source>
</evidence>
<dbReference type="EMBL" id="NBCO01000118">
    <property type="protein sequence ID" value="ORC81416.1"/>
    <property type="molecule type" value="Genomic_DNA"/>
</dbReference>
<protein>
    <submittedName>
        <fullName evidence="3">Uncharacterized protein</fullName>
    </submittedName>
</protein>
<dbReference type="RefSeq" id="XP_028876928.1">
    <property type="nucleotide sequence ID" value="XM_029031781.1"/>
</dbReference>
<keyword evidence="2" id="KW-0732">Signal</keyword>